<reference evidence="2" key="1">
    <citation type="submission" date="2016-10" db="EMBL/GenBank/DDBJ databases">
        <authorList>
            <person name="Varghese N."/>
            <person name="Submissions S."/>
        </authorList>
    </citation>
    <scope>NUCLEOTIDE SEQUENCE [LARGE SCALE GENOMIC DNA]</scope>
    <source>
        <strain evidence="2">M83</strain>
    </source>
</reference>
<evidence type="ECO:0000313" key="1">
    <source>
        <dbReference type="EMBL" id="SDN20425.1"/>
    </source>
</evidence>
<dbReference type="Pfam" id="PF01263">
    <property type="entry name" value="Aldose_epim"/>
    <property type="match status" value="1"/>
</dbReference>
<keyword evidence="2" id="KW-1185">Reference proteome</keyword>
<dbReference type="GO" id="GO:0005975">
    <property type="term" value="P:carbohydrate metabolic process"/>
    <property type="evidence" value="ECO:0007669"/>
    <property type="project" value="InterPro"/>
</dbReference>
<dbReference type="InterPro" id="IPR037481">
    <property type="entry name" value="LacX"/>
</dbReference>
<dbReference type="Proteomes" id="UP000187651">
    <property type="component" value="Unassembled WGS sequence"/>
</dbReference>
<dbReference type="Gene3D" id="2.70.98.10">
    <property type="match status" value="1"/>
</dbReference>
<dbReference type="PANTHER" id="PTHR11122">
    <property type="entry name" value="APOSPORY-ASSOCIATED PROTEIN C-RELATED"/>
    <property type="match status" value="1"/>
</dbReference>
<dbReference type="GO" id="GO:0016853">
    <property type="term" value="F:isomerase activity"/>
    <property type="evidence" value="ECO:0007669"/>
    <property type="project" value="InterPro"/>
</dbReference>
<sequence>MEFFIENDELKLTVNSKGCEIKSVKSVKTGEEYMWSANPEAWKRTAPILFPIVGKYADNESIYEGKTYTMTQHGFARDKEFTLVENANQKLVMKLESNEETKAKYPFDFELYVEYDLCENAVTKKIKVVNKDTKTMYFSLGGHPAFVCPELKESQAGVKICFEKIADETKGISYKLLSENGLLVDEEYKLPLNENREFEIDKTFFDKDALILENKQASKISLDYKGRKYVTVEFDAPVFGLWSAAKKDVPFICIEPWYGRTDKEGFNKDLTKREWGNELAVGQEFNASYKVNFN</sequence>
<dbReference type="InterPro" id="IPR008183">
    <property type="entry name" value="Aldose_1/G6P_1-epimerase"/>
</dbReference>
<dbReference type="OrthoDB" id="9795355at2"/>
<dbReference type="AlphaFoldDB" id="A0A1G9ZGY7"/>
<dbReference type="InterPro" id="IPR014718">
    <property type="entry name" value="GH-type_carb-bd"/>
</dbReference>
<proteinExistence type="predicted"/>
<protein>
    <submittedName>
        <fullName evidence="1">Galactose mutarotase</fullName>
    </submittedName>
</protein>
<dbReference type="PANTHER" id="PTHR11122:SF13">
    <property type="entry name" value="GLUCOSE-6-PHOSPHATE 1-EPIMERASE"/>
    <property type="match status" value="1"/>
</dbReference>
<dbReference type="CDD" id="cd09024">
    <property type="entry name" value="Aldose_epim_lacX"/>
    <property type="match status" value="1"/>
</dbReference>
<dbReference type="GO" id="GO:0030246">
    <property type="term" value="F:carbohydrate binding"/>
    <property type="evidence" value="ECO:0007669"/>
    <property type="project" value="InterPro"/>
</dbReference>
<dbReference type="InterPro" id="IPR011013">
    <property type="entry name" value="Gal_mutarotase_sf_dom"/>
</dbReference>
<accession>A0A1G9ZGY7</accession>
<gene>
    <name evidence="1" type="ORF">SAMN05216544_2137</name>
</gene>
<dbReference type="EMBL" id="FNHZ01000008">
    <property type="protein sequence ID" value="SDN20425.1"/>
    <property type="molecule type" value="Genomic_DNA"/>
</dbReference>
<dbReference type="SUPFAM" id="SSF74650">
    <property type="entry name" value="Galactose mutarotase-like"/>
    <property type="match status" value="1"/>
</dbReference>
<evidence type="ECO:0000313" key="2">
    <source>
        <dbReference type="Proteomes" id="UP000187651"/>
    </source>
</evidence>
<organism evidence="1 2">
    <name type="scientific">Lachnospira pectinoschiza</name>
    <dbReference type="NCBI Taxonomy" id="28052"/>
    <lineage>
        <taxon>Bacteria</taxon>
        <taxon>Bacillati</taxon>
        <taxon>Bacillota</taxon>
        <taxon>Clostridia</taxon>
        <taxon>Lachnospirales</taxon>
        <taxon>Lachnospiraceae</taxon>
        <taxon>Lachnospira</taxon>
    </lineage>
</organism>
<dbReference type="RefSeq" id="WP_074522119.1">
    <property type="nucleotide sequence ID" value="NZ_FNHZ01000008.1"/>
</dbReference>
<name>A0A1G9ZGY7_9FIRM</name>